<evidence type="ECO:0000259" key="10">
    <source>
        <dbReference type="Pfam" id="PF26410"/>
    </source>
</evidence>
<evidence type="ECO:0000313" key="11">
    <source>
        <dbReference type="EMBL" id="EIE24131.1"/>
    </source>
</evidence>
<dbReference type="EC" id="3.2.1.78" evidence="4"/>
<protein>
    <recommendedName>
        <fullName evidence="4">mannan endo-1,4-beta-mannosidase</fullName>
        <ecNumber evidence="4">3.2.1.78</ecNumber>
    </recommendedName>
</protein>
<dbReference type="InterPro" id="IPR001547">
    <property type="entry name" value="Glyco_hydro_5"/>
</dbReference>
<evidence type="ECO:0000256" key="7">
    <source>
        <dbReference type="ARBA" id="ARBA00022801"/>
    </source>
</evidence>
<evidence type="ECO:0000313" key="12">
    <source>
        <dbReference type="Proteomes" id="UP000007264"/>
    </source>
</evidence>
<proteinExistence type="inferred from homology"/>
<dbReference type="STRING" id="574566.I0Z0G2"/>
<dbReference type="Proteomes" id="UP000007264">
    <property type="component" value="Unassembled WGS sequence"/>
</dbReference>
<dbReference type="RefSeq" id="XP_005648675.1">
    <property type="nucleotide sequence ID" value="XM_005648618.1"/>
</dbReference>
<sequence length="287" mass="31825">MRGWAVALALALAVLTAGSAAAAPPGLQGFIRVSNGTFVDDGWVSLNSVAADAAYSLPDGSAALADNVQNDVVSLFQEAQTSGFNAVRLFAHGGDVNFQLQVSPGKYNESVFRGIDYILALAGKYQVKYLAWAHIALEYQDTFWTSKEVRDMIKDHFSVVVNRRNMFTGKLYKEDDTIFAWDIYNVLAAGRYWSAKIGQDFQAQHAFPSIDYTTIHLWPDNWETQDPDFPRTWIEAHDRASAAMGKPLVLEEFGKGQGKNATYQAVYDTLQDSLARNGSFKGALFWR</sequence>
<keyword evidence="6 9" id="KW-0732">Signal</keyword>
<dbReference type="PANTHER" id="PTHR31451">
    <property type="match status" value="1"/>
</dbReference>
<evidence type="ECO:0000256" key="5">
    <source>
        <dbReference type="ARBA" id="ARBA00022525"/>
    </source>
</evidence>
<dbReference type="AlphaFoldDB" id="I0Z0G2"/>
<comment type="similarity">
    <text evidence="3">Belongs to the glycosyl hydrolase 5 (cellulase A) family.</text>
</comment>
<keyword evidence="8" id="KW-0326">Glycosidase</keyword>
<dbReference type="PANTHER" id="PTHR31451:SF39">
    <property type="entry name" value="MANNAN ENDO-1,4-BETA-MANNOSIDASE 1"/>
    <property type="match status" value="1"/>
</dbReference>
<dbReference type="Pfam" id="PF26410">
    <property type="entry name" value="GH5_mannosidase"/>
    <property type="match status" value="2"/>
</dbReference>
<keyword evidence="12" id="KW-1185">Reference proteome</keyword>
<comment type="caution">
    <text evidence="11">The sequence shown here is derived from an EMBL/GenBank/DDBJ whole genome shotgun (WGS) entry which is preliminary data.</text>
</comment>
<evidence type="ECO:0000256" key="3">
    <source>
        <dbReference type="ARBA" id="ARBA00005641"/>
    </source>
</evidence>
<dbReference type="GeneID" id="17042129"/>
<feature type="domain" description="Glycoside hydrolase family 5" evidence="10">
    <location>
        <begin position="199"/>
        <end position="286"/>
    </location>
</feature>
<name>I0Z0G2_COCSC</name>
<dbReference type="EMBL" id="AGSI01000006">
    <property type="protein sequence ID" value="EIE24131.1"/>
    <property type="molecule type" value="Genomic_DNA"/>
</dbReference>
<dbReference type="KEGG" id="csl:COCSUDRAFT_41428"/>
<dbReference type="OrthoDB" id="512886at2759"/>
<feature type="signal peptide" evidence="9">
    <location>
        <begin position="1"/>
        <end position="22"/>
    </location>
</feature>
<organism evidence="11 12">
    <name type="scientific">Coccomyxa subellipsoidea (strain C-169)</name>
    <name type="common">Green microalga</name>
    <dbReference type="NCBI Taxonomy" id="574566"/>
    <lineage>
        <taxon>Eukaryota</taxon>
        <taxon>Viridiplantae</taxon>
        <taxon>Chlorophyta</taxon>
        <taxon>core chlorophytes</taxon>
        <taxon>Trebouxiophyceae</taxon>
        <taxon>Trebouxiophyceae incertae sedis</taxon>
        <taxon>Coccomyxaceae</taxon>
        <taxon>Coccomyxa</taxon>
        <taxon>Coccomyxa subellipsoidea</taxon>
    </lineage>
</organism>
<dbReference type="InterPro" id="IPR017853">
    <property type="entry name" value="GH"/>
</dbReference>
<evidence type="ECO:0000256" key="4">
    <source>
        <dbReference type="ARBA" id="ARBA00012706"/>
    </source>
</evidence>
<keyword evidence="5" id="KW-0964">Secreted</keyword>
<dbReference type="SUPFAM" id="SSF51445">
    <property type="entry name" value="(Trans)glycosidases"/>
    <property type="match status" value="1"/>
</dbReference>
<dbReference type="GO" id="GO:0005576">
    <property type="term" value="C:extracellular region"/>
    <property type="evidence" value="ECO:0007669"/>
    <property type="project" value="UniProtKB-SubCell"/>
</dbReference>
<evidence type="ECO:0000256" key="9">
    <source>
        <dbReference type="SAM" id="SignalP"/>
    </source>
</evidence>
<dbReference type="Gene3D" id="3.20.20.80">
    <property type="entry name" value="Glycosidases"/>
    <property type="match status" value="2"/>
</dbReference>
<gene>
    <name evidence="11" type="ORF">COCSUDRAFT_41428</name>
</gene>
<evidence type="ECO:0000256" key="8">
    <source>
        <dbReference type="ARBA" id="ARBA00023295"/>
    </source>
</evidence>
<accession>I0Z0G2</accession>
<evidence type="ECO:0000256" key="1">
    <source>
        <dbReference type="ARBA" id="ARBA00001678"/>
    </source>
</evidence>
<evidence type="ECO:0000256" key="2">
    <source>
        <dbReference type="ARBA" id="ARBA00004613"/>
    </source>
</evidence>
<comment type="subcellular location">
    <subcellularLocation>
        <location evidence="2">Secreted</location>
    </subcellularLocation>
</comment>
<feature type="chain" id="PRO_5003636664" description="mannan endo-1,4-beta-mannosidase" evidence="9">
    <location>
        <begin position="23"/>
        <end position="287"/>
    </location>
</feature>
<evidence type="ECO:0000256" key="6">
    <source>
        <dbReference type="ARBA" id="ARBA00022729"/>
    </source>
</evidence>
<dbReference type="InterPro" id="IPR045053">
    <property type="entry name" value="MAN-like"/>
</dbReference>
<dbReference type="GO" id="GO:0016985">
    <property type="term" value="F:mannan endo-1,4-beta-mannosidase activity"/>
    <property type="evidence" value="ECO:0007669"/>
    <property type="project" value="UniProtKB-EC"/>
</dbReference>
<comment type="catalytic activity">
    <reaction evidence="1">
        <text>Random hydrolysis of (1-&gt;4)-beta-D-mannosidic linkages in mannans, galactomannans and glucomannans.</text>
        <dbReference type="EC" id="3.2.1.78"/>
    </reaction>
</comment>
<keyword evidence="7 11" id="KW-0378">Hydrolase</keyword>
<feature type="domain" description="Glycoside hydrolase family 5" evidence="10">
    <location>
        <begin position="138"/>
        <end position="185"/>
    </location>
</feature>
<reference evidence="11 12" key="1">
    <citation type="journal article" date="2012" name="Genome Biol.">
        <title>The genome of the polar eukaryotic microalga coccomyxa subellipsoidea reveals traits of cold adaptation.</title>
        <authorList>
            <person name="Blanc G."/>
            <person name="Agarkova I."/>
            <person name="Grimwood J."/>
            <person name="Kuo A."/>
            <person name="Brueggeman A."/>
            <person name="Dunigan D."/>
            <person name="Gurnon J."/>
            <person name="Ladunga I."/>
            <person name="Lindquist E."/>
            <person name="Lucas S."/>
            <person name="Pangilinan J."/>
            <person name="Proschold T."/>
            <person name="Salamov A."/>
            <person name="Schmutz J."/>
            <person name="Weeks D."/>
            <person name="Yamada T."/>
            <person name="Claverie J.M."/>
            <person name="Grigoriev I."/>
            <person name="Van Etten J."/>
            <person name="Lomsadze A."/>
            <person name="Borodovsky M."/>
        </authorList>
    </citation>
    <scope>NUCLEOTIDE SEQUENCE [LARGE SCALE GENOMIC DNA]</scope>
    <source>
        <strain evidence="11 12">C-169</strain>
    </source>
</reference>